<proteinExistence type="predicted"/>
<dbReference type="Proteomes" id="UP001304340">
    <property type="component" value="Chromosome"/>
</dbReference>
<dbReference type="Gene3D" id="3.40.1580.10">
    <property type="entry name" value="SMI1/KNR4-like"/>
    <property type="match status" value="1"/>
</dbReference>
<reference evidence="3" key="1">
    <citation type="submission" date="2023-11" db="EMBL/GenBank/DDBJ databases">
        <authorList>
            <person name="Helweg L.P."/>
            <person name="Kiel A."/>
            <person name="Hitz F."/>
            <person name="Ruckert-Reed C."/>
            <person name="Busche T."/>
            <person name="Kaltschmidt B."/>
            <person name="Kaltschmidt C."/>
        </authorList>
    </citation>
    <scope>NUCLEOTIDE SEQUENCE [LARGE SCALE GENOMIC DNA]</scope>
    <source>
        <strain evidence="3">4.1</strain>
    </source>
</reference>
<dbReference type="AlphaFoldDB" id="A0AAF0Z397"/>
<feature type="domain" description="Knr4/Smi1-like" evidence="1">
    <location>
        <begin position="29"/>
        <end position="133"/>
    </location>
</feature>
<dbReference type="SUPFAM" id="SSF160631">
    <property type="entry name" value="SMI1/KNR4-like"/>
    <property type="match status" value="1"/>
</dbReference>
<dbReference type="InterPro" id="IPR037883">
    <property type="entry name" value="Knr4/Smi1-like_sf"/>
</dbReference>
<dbReference type="RefSeq" id="WP_319156399.1">
    <property type="nucleotide sequence ID" value="NZ_CP138359.1"/>
</dbReference>
<evidence type="ECO:0000259" key="1">
    <source>
        <dbReference type="Pfam" id="PF09346"/>
    </source>
</evidence>
<dbReference type="KEGG" id="sbil:SANBI_002984"/>
<dbReference type="Pfam" id="PF09346">
    <property type="entry name" value="SMI1_KNR4"/>
    <property type="match status" value="1"/>
</dbReference>
<gene>
    <name evidence="2" type="ORF">SANBI_002984</name>
</gene>
<evidence type="ECO:0000313" key="2">
    <source>
        <dbReference type="EMBL" id="WPF81675.1"/>
    </source>
</evidence>
<dbReference type="InterPro" id="IPR018958">
    <property type="entry name" value="Knr4/Smi1-like_dom"/>
</dbReference>
<organism evidence="2 3">
    <name type="scientific">Sanguibacter biliveldensis</name>
    <dbReference type="NCBI Taxonomy" id="3030830"/>
    <lineage>
        <taxon>Bacteria</taxon>
        <taxon>Bacillati</taxon>
        <taxon>Actinomycetota</taxon>
        <taxon>Actinomycetes</taxon>
        <taxon>Micrococcales</taxon>
        <taxon>Sanguibacteraceae</taxon>
        <taxon>Sanguibacter</taxon>
    </lineage>
</organism>
<sequence>MTLGDDLVARLERAVARYGAGTPTPAHEVEARLAPLGVVVPDDLVELVGRWGGCYVGVSVHAWDNASILGRETCVDLTLAARAQLGDVVTGLVIADDGAGNPIWVADDGRVLRTDADSGESEELAPSFRAFLADNVHD</sequence>
<protein>
    <submittedName>
        <fullName evidence="2">SMI1/KNR4 family protein</fullName>
    </submittedName>
</protein>
<name>A0AAF0Z397_9MICO</name>
<keyword evidence="3" id="KW-1185">Reference proteome</keyword>
<evidence type="ECO:0000313" key="3">
    <source>
        <dbReference type="Proteomes" id="UP001304340"/>
    </source>
</evidence>
<dbReference type="EMBL" id="CP138359">
    <property type="protein sequence ID" value="WPF81675.1"/>
    <property type="molecule type" value="Genomic_DNA"/>
</dbReference>
<accession>A0AAF0Z397</accession>